<organism evidence="1 2">
    <name type="scientific">Geosporobacter ferrireducens</name>
    <dbReference type="NCBI Taxonomy" id="1424294"/>
    <lineage>
        <taxon>Bacteria</taxon>
        <taxon>Bacillati</taxon>
        <taxon>Bacillota</taxon>
        <taxon>Clostridia</taxon>
        <taxon>Peptostreptococcales</taxon>
        <taxon>Thermotaleaceae</taxon>
        <taxon>Geosporobacter</taxon>
    </lineage>
</organism>
<reference evidence="1 2" key="1">
    <citation type="submission" date="2016-09" db="EMBL/GenBank/DDBJ databases">
        <title>Genomic analysis reveals versatility of anaerobic energy metabolism of Geosporobacter ferrireducens IRF9 of phylum Firmicutes.</title>
        <authorList>
            <person name="Kim S.-J."/>
        </authorList>
    </citation>
    <scope>NUCLEOTIDE SEQUENCE [LARGE SCALE GENOMIC DNA]</scope>
    <source>
        <strain evidence="1 2">IRF9</strain>
    </source>
</reference>
<sequence>MKEQFICYELPMYLGFIKPSDSSLYNQVGEIMNCCLCGEETDNCNPWGDYICNECMENIYLENNRISNLNDKDRCIELKSSINNLIKIIETENKGPFPRFYSYLKIMSKNLDICIKENFEDLDELIPLLKEDWANCWQIHCGLDDWYIQREEHEEQVKINMLFRKMEHKIEKLMKFKDSV</sequence>
<dbReference type="AlphaFoldDB" id="A0A1D8GN37"/>
<protein>
    <submittedName>
        <fullName evidence="1">Uncharacterized protein</fullName>
    </submittedName>
</protein>
<dbReference type="RefSeq" id="WP_069980637.1">
    <property type="nucleotide sequence ID" value="NZ_CP017269.1"/>
</dbReference>
<name>A0A1D8GN37_9FIRM</name>
<dbReference type="STRING" id="1424294.Gferi_23940"/>
<evidence type="ECO:0000313" key="2">
    <source>
        <dbReference type="Proteomes" id="UP000095743"/>
    </source>
</evidence>
<evidence type="ECO:0000313" key="1">
    <source>
        <dbReference type="EMBL" id="AOT72328.1"/>
    </source>
</evidence>
<proteinExistence type="predicted"/>
<dbReference type="Proteomes" id="UP000095743">
    <property type="component" value="Chromosome"/>
</dbReference>
<dbReference type="EMBL" id="CP017269">
    <property type="protein sequence ID" value="AOT72328.1"/>
    <property type="molecule type" value="Genomic_DNA"/>
</dbReference>
<dbReference type="KEGG" id="gfe:Gferi_23940"/>
<keyword evidence="2" id="KW-1185">Reference proteome</keyword>
<accession>A0A1D8GN37</accession>
<gene>
    <name evidence="1" type="ORF">Gferi_23940</name>
</gene>